<feature type="transmembrane region" description="Helical" evidence="1">
    <location>
        <begin position="12"/>
        <end position="30"/>
    </location>
</feature>
<dbReference type="SUPFAM" id="SSF48264">
    <property type="entry name" value="Cytochrome P450"/>
    <property type="match status" value="1"/>
</dbReference>
<protein>
    <recommendedName>
        <fullName evidence="4">Cytochrome P450</fullName>
    </recommendedName>
</protein>
<dbReference type="GO" id="GO:0004497">
    <property type="term" value="F:monooxygenase activity"/>
    <property type="evidence" value="ECO:0007669"/>
    <property type="project" value="InterPro"/>
</dbReference>
<dbReference type="Gene3D" id="1.10.630.10">
    <property type="entry name" value="Cytochrome P450"/>
    <property type="match status" value="1"/>
</dbReference>
<dbReference type="GO" id="GO:0005506">
    <property type="term" value="F:iron ion binding"/>
    <property type="evidence" value="ECO:0007669"/>
    <property type="project" value="InterPro"/>
</dbReference>
<evidence type="ECO:0000313" key="2">
    <source>
        <dbReference type="EMBL" id="CAI2361836.1"/>
    </source>
</evidence>
<keyword evidence="1" id="KW-0812">Transmembrane</keyword>
<dbReference type="AlphaFoldDB" id="A0AAD1U4H5"/>
<dbReference type="InterPro" id="IPR036396">
    <property type="entry name" value="Cyt_P450_sf"/>
</dbReference>
<evidence type="ECO:0000313" key="3">
    <source>
        <dbReference type="Proteomes" id="UP001295684"/>
    </source>
</evidence>
<evidence type="ECO:0000256" key="1">
    <source>
        <dbReference type="SAM" id="Phobius"/>
    </source>
</evidence>
<keyword evidence="1" id="KW-0472">Membrane</keyword>
<dbReference type="EMBL" id="CAMPGE010003015">
    <property type="protein sequence ID" value="CAI2361836.1"/>
    <property type="molecule type" value="Genomic_DNA"/>
</dbReference>
<dbReference type="GO" id="GO:0020037">
    <property type="term" value="F:heme binding"/>
    <property type="evidence" value="ECO:0007669"/>
    <property type="project" value="InterPro"/>
</dbReference>
<keyword evidence="3" id="KW-1185">Reference proteome</keyword>
<dbReference type="Proteomes" id="UP001295684">
    <property type="component" value="Unassembled WGS sequence"/>
</dbReference>
<proteinExistence type="predicted"/>
<dbReference type="GO" id="GO:0016705">
    <property type="term" value="F:oxidoreductase activity, acting on paired donors, with incorporation or reduction of molecular oxygen"/>
    <property type="evidence" value="ECO:0007669"/>
    <property type="project" value="InterPro"/>
</dbReference>
<evidence type="ECO:0008006" key="4">
    <source>
        <dbReference type="Google" id="ProtNLM"/>
    </source>
</evidence>
<organism evidence="2 3">
    <name type="scientific">Euplotes crassus</name>
    <dbReference type="NCBI Taxonomy" id="5936"/>
    <lineage>
        <taxon>Eukaryota</taxon>
        <taxon>Sar</taxon>
        <taxon>Alveolata</taxon>
        <taxon>Ciliophora</taxon>
        <taxon>Intramacronucleata</taxon>
        <taxon>Spirotrichea</taxon>
        <taxon>Hypotrichia</taxon>
        <taxon>Euplotida</taxon>
        <taxon>Euplotidae</taxon>
        <taxon>Moneuplotes</taxon>
    </lineage>
</organism>
<accession>A0AAD1U4H5</accession>
<sequence length="337" mass="39126">MLSDLFSTLLKYFLYLLGALVIWLLYFYVVKPVGWRWHYSKYKNVWVSPRFIFFFGDSWDNIKNMMAGKVFYDHHRHISQEVSRYDFKLEMIGPNPFVKVISYKAQAGLEALATEKIDRGREYIGIGKVIGNSFGMSRSNYKAMHRRKLILNMLSFNAASKYIPTMYDCLKHEIGEWEEGKTFDSVYEMNVLTFGFFTVVFFGQDMLHISKSTIKFEEDNGQIVDKTIMDSLIAIIKNTFQGLIHPIASFAPFVAENDLCNPYKRNKRNLLNFKAALRNLMDQAKDENSICNKLIKDPKIDYEEVFIDILGFLAAGTETTSHTMVVVLESWIHCFGQ</sequence>
<comment type="caution">
    <text evidence="2">The sequence shown here is derived from an EMBL/GenBank/DDBJ whole genome shotgun (WGS) entry which is preliminary data.</text>
</comment>
<keyword evidence="1" id="KW-1133">Transmembrane helix</keyword>
<dbReference type="InterPro" id="IPR001128">
    <property type="entry name" value="Cyt_P450"/>
</dbReference>
<dbReference type="Pfam" id="PF00067">
    <property type="entry name" value="p450"/>
    <property type="match status" value="1"/>
</dbReference>
<gene>
    <name evidence="2" type="ORF">ECRASSUSDP1_LOCUS3149</name>
</gene>
<name>A0AAD1U4H5_EUPCR</name>
<reference evidence="2" key="1">
    <citation type="submission" date="2023-07" db="EMBL/GenBank/DDBJ databases">
        <authorList>
            <consortium name="AG Swart"/>
            <person name="Singh M."/>
            <person name="Singh A."/>
            <person name="Seah K."/>
            <person name="Emmerich C."/>
        </authorList>
    </citation>
    <scope>NUCLEOTIDE SEQUENCE</scope>
    <source>
        <strain evidence="2">DP1</strain>
    </source>
</reference>